<evidence type="ECO:0000313" key="2">
    <source>
        <dbReference type="Proteomes" id="UP000248856"/>
    </source>
</evidence>
<reference evidence="1 2" key="1">
    <citation type="submission" date="2018-06" db="EMBL/GenBank/DDBJ databases">
        <title>Genomic Encyclopedia of Archaeal and Bacterial Type Strains, Phase II (KMG-II): from individual species to whole genera.</title>
        <authorList>
            <person name="Goeker M."/>
        </authorList>
    </citation>
    <scope>NUCLEOTIDE SEQUENCE [LARGE SCALE GENOMIC DNA]</scope>
    <source>
        <strain evidence="1 2">CFPB 3232</strain>
    </source>
</reference>
<sequence length="90" mass="10185">MKAIHQSVKVLELPPGIGRLIEDVSDEFREWIADFGDSGYVTRCSLDLNAVVILAVRHQKEVGYLWGANFDPPLRRRDFLPNLAPARKVP</sequence>
<name>A0A328YQH7_9BURK</name>
<keyword evidence="2" id="KW-1185">Reference proteome</keyword>
<evidence type="ECO:0000313" key="1">
    <source>
        <dbReference type="EMBL" id="RAR76298.1"/>
    </source>
</evidence>
<organism evidence="1 2">
    <name type="scientific">Paracidovorax anthurii</name>
    <dbReference type="NCBI Taxonomy" id="78229"/>
    <lineage>
        <taxon>Bacteria</taxon>
        <taxon>Pseudomonadati</taxon>
        <taxon>Pseudomonadota</taxon>
        <taxon>Betaproteobacteria</taxon>
        <taxon>Burkholderiales</taxon>
        <taxon>Comamonadaceae</taxon>
        <taxon>Paracidovorax</taxon>
    </lineage>
</organism>
<proteinExistence type="predicted"/>
<dbReference type="EMBL" id="QLTA01000050">
    <property type="protein sequence ID" value="RAR76298.1"/>
    <property type="molecule type" value="Genomic_DNA"/>
</dbReference>
<comment type="caution">
    <text evidence="1">The sequence shown here is derived from an EMBL/GenBank/DDBJ whole genome shotgun (WGS) entry which is preliminary data.</text>
</comment>
<protein>
    <submittedName>
        <fullName evidence="1">Uncharacterized protein</fullName>
    </submittedName>
</protein>
<gene>
    <name evidence="1" type="ORF">AX018_10507</name>
</gene>
<dbReference type="AlphaFoldDB" id="A0A328YQH7"/>
<accession>A0A328YQH7</accession>
<dbReference type="Proteomes" id="UP000248856">
    <property type="component" value="Unassembled WGS sequence"/>
</dbReference>